<dbReference type="Gene3D" id="2.40.180.10">
    <property type="entry name" value="Catalase core domain"/>
    <property type="match status" value="1"/>
</dbReference>
<keyword evidence="4" id="KW-1185">Reference proteome</keyword>
<dbReference type="Proteomes" id="UP000494115">
    <property type="component" value="Unassembled WGS sequence"/>
</dbReference>
<dbReference type="AlphaFoldDB" id="A0A6S7CFX2"/>
<evidence type="ECO:0000256" key="1">
    <source>
        <dbReference type="ARBA" id="ARBA00002974"/>
    </source>
</evidence>
<evidence type="ECO:0000259" key="2">
    <source>
        <dbReference type="Pfam" id="PF00199"/>
    </source>
</evidence>
<dbReference type="GO" id="GO:0004096">
    <property type="term" value="F:catalase activity"/>
    <property type="evidence" value="ECO:0007669"/>
    <property type="project" value="InterPro"/>
</dbReference>
<organism evidence="3 4">
    <name type="scientific">Pararobbsia alpina</name>
    <dbReference type="NCBI Taxonomy" id="621374"/>
    <lineage>
        <taxon>Bacteria</taxon>
        <taxon>Pseudomonadati</taxon>
        <taxon>Pseudomonadota</taxon>
        <taxon>Betaproteobacteria</taxon>
        <taxon>Burkholderiales</taxon>
        <taxon>Burkholderiaceae</taxon>
        <taxon>Pararobbsia</taxon>
    </lineage>
</organism>
<gene>
    <name evidence="3" type="ORF">LMG28138_06054</name>
</gene>
<evidence type="ECO:0000313" key="4">
    <source>
        <dbReference type="Proteomes" id="UP000494115"/>
    </source>
</evidence>
<evidence type="ECO:0000313" key="3">
    <source>
        <dbReference type="EMBL" id="CAB3808601.1"/>
    </source>
</evidence>
<name>A0A6S7CFX2_9BURK</name>
<feature type="domain" description="Catalase core" evidence="2">
    <location>
        <begin position="1"/>
        <end position="43"/>
    </location>
</feature>
<reference evidence="3 4" key="1">
    <citation type="submission" date="2020-04" db="EMBL/GenBank/DDBJ databases">
        <authorList>
            <person name="De Canck E."/>
        </authorList>
    </citation>
    <scope>NUCLEOTIDE SEQUENCE [LARGE SCALE GENOMIC DNA]</scope>
    <source>
        <strain evidence="3 4">LMG 28138</strain>
    </source>
</reference>
<dbReference type="EMBL" id="CADIKM010000140">
    <property type="protein sequence ID" value="CAB3808601.1"/>
    <property type="molecule type" value="Genomic_DNA"/>
</dbReference>
<sequence>MFEARLFSYGEVPGYRLGVNFNHIRVKAPKCPSHSFHRDGAIVSSFLTRRVSVGQGLVDRVCDADPQ</sequence>
<dbReference type="Pfam" id="PF00199">
    <property type="entry name" value="Catalase"/>
    <property type="match status" value="1"/>
</dbReference>
<dbReference type="InterPro" id="IPR020835">
    <property type="entry name" value="Catalase_sf"/>
</dbReference>
<accession>A0A6S7CFX2</accession>
<dbReference type="SUPFAM" id="SSF56634">
    <property type="entry name" value="Heme-dependent catalase-like"/>
    <property type="match status" value="1"/>
</dbReference>
<proteinExistence type="predicted"/>
<dbReference type="InterPro" id="IPR011614">
    <property type="entry name" value="Catalase_core"/>
</dbReference>
<dbReference type="GO" id="GO:0020037">
    <property type="term" value="F:heme binding"/>
    <property type="evidence" value="ECO:0007669"/>
    <property type="project" value="InterPro"/>
</dbReference>
<comment type="function">
    <text evidence="1">Decomposes hydrogen peroxide into water and oxygen; serves to protect cells from the toxic effects of hydrogen peroxide.</text>
</comment>
<protein>
    <recommendedName>
        <fullName evidence="2">Catalase core domain-containing protein</fullName>
    </recommendedName>
</protein>